<feature type="transmembrane region" description="Helical" evidence="1">
    <location>
        <begin position="6"/>
        <end position="26"/>
    </location>
</feature>
<feature type="transmembrane region" description="Helical" evidence="1">
    <location>
        <begin position="157"/>
        <end position="176"/>
    </location>
</feature>
<keyword evidence="1" id="KW-0472">Membrane</keyword>
<feature type="transmembrane region" description="Helical" evidence="1">
    <location>
        <begin position="38"/>
        <end position="65"/>
    </location>
</feature>
<dbReference type="AlphaFoldDB" id="A0A6A8LIB0"/>
<evidence type="ECO:0000313" key="2">
    <source>
        <dbReference type="EMBL" id="MSE03156.1"/>
    </source>
</evidence>
<name>A0A6A8LIB0_BACVE</name>
<dbReference type="EMBL" id="WKKV01000006">
    <property type="protein sequence ID" value="MSE03156.1"/>
    <property type="molecule type" value="Genomic_DNA"/>
</dbReference>
<reference evidence="2" key="1">
    <citation type="submission" date="2019-11" db="EMBL/GenBank/DDBJ databases">
        <title>Draft Genome Sequence of Plant Growth-Promoting Rhizosphere-Associated Bacteria.</title>
        <authorList>
            <person name="Vasilyev I.Y."/>
            <person name="Radchenko V."/>
            <person name="Ilnitskaya E.V."/>
        </authorList>
    </citation>
    <scope>NUCLEOTIDE SEQUENCE</scope>
    <source>
        <strain evidence="2">VRA_517_n</strain>
    </source>
</reference>
<accession>A0A6A8LIB0</accession>
<evidence type="ECO:0000256" key="1">
    <source>
        <dbReference type="SAM" id="Phobius"/>
    </source>
</evidence>
<keyword evidence="1" id="KW-1133">Transmembrane helix</keyword>
<keyword evidence="1" id="KW-0812">Transmembrane</keyword>
<feature type="transmembrane region" description="Helical" evidence="1">
    <location>
        <begin position="119"/>
        <end position="137"/>
    </location>
</feature>
<protein>
    <submittedName>
        <fullName evidence="2">Uncharacterized protein</fullName>
    </submittedName>
</protein>
<organism evidence="2">
    <name type="scientific">Bacillus velezensis</name>
    <dbReference type="NCBI Taxonomy" id="492670"/>
    <lineage>
        <taxon>Bacteria</taxon>
        <taxon>Bacillati</taxon>
        <taxon>Bacillota</taxon>
        <taxon>Bacilli</taxon>
        <taxon>Bacillales</taxon>
        <taxon>Bacillaceae</taxon>
        <taxon>Bacillus</taxon>
        <taxon>Bacillus amyloliquefaciens group</taxon>
    </lineage>
</organism>
<proteinExistence type="predicted"/>
<sequence length="185" mass="20818">MAIFITVLLTILCCLVISSLIFMILLKKEIVDTPPNHLAHIAFIGLIGFSLFFAITVPSLGIYFVAITVNHFFGEYIIYGSLSDLYIFSVVVSILALIYMLILMAIVKGITHIFKLPAWLAYILEFIFAWAAVYFSIKYVSSNFIENISIFQGGEILLSFFITFLFSGLDILFTNLDKISKEKLG</sequence>
<feature type="transmembrane region" description="Helical" evidence="1">
    <location>
        <begin position="85"/>
        <end position="107"/>
    </location>
</feature>
<gene>
    <name evidence="2" type="ORF">GKC39_13895</name>
</gene>
<comment type="caution">
    <text evidence="2">The sequence shown here is derived from an EMBL/GenBank/DDBJ whole genome shotgun (WGS) entry which is preliminary data.</text>
</comment>
<dbReference type="RefSeq" id="WP_079005223.1">
    <property type="nucleotide sequence ID" value="NZ_CP023133.1"/>
</dbReference>